<comment type="caution">
    <text evidence="1">The sequence shown here is derived from an EMBL/GenBank/DDBJ whole genome shotgun (WGS) entry which is preliminary data.</text>
</comment>
<dbReference type="AlphaFoldDB" id="A0A7J5TJX3"/>
<protein>
    <recommendedName>
        <fullName evidence="3">HK97 gp10 family phage protein</fullName>
    </recommendedName>
</protein>
<gene>
    <name evidence="1" type="ORF">GBB04_00220</name>
</gene>
<proteinExistence type="predicted"/>
<evidence type="ECO:0000313" key="2">
    <source>
        <dbReference type="Proteomes" id="UP000429211"/>
    </source>
</evidence>
<reference evidence="1 2" key="1">
    <citation type="journal article" date="2019" name="Nat. Med.">
        <title>A library of human gut bacterial isolates paired with longitudinal multiomics data enables mechanistic microbiome research.</title>
        <authorList>
            <person name="Poyet M."/>
            <person name="Groussin M."/>
            <person name="Gibbons S.M."/>
            <person name="Avila-Pacheco J."/>
            <person name="Jiang X."/>
            <person name="Kearney S.M."/>
            <person name="Perrotta A.R."/>
            <person name="Berdy B."/>
            <person name="Zhao S."/>
            <person name="Lieberman T.D."/>
            <person name="Swanson P.K."/>
            <person name="Smith M."/>
            <person name="Roesemann S."/>
            <person name="Alexander J.E."/>
            <person name="Rich S.A."/>
            <person name="Livny J."/>
            <person name="Vlamakis H."/>
            <person name="Clish C."/>
            <person name="Bullock K."/>
            <person name="Deik A."/>
            <person name="Scott J."/>
            <person name="Pierce K.A."/>
            <person name="Xavier R.J."/>
            <person name="Alm E.J."/>
        </authorList>
    </citation>
    <scope>NUCLEOTIDE SEQUENCE [LARGE SCALE GENOMIC DNA]</scope>
    <source>
        <strain evidence="1 2">BIOML-A2</strain>
    </source>
</reference>
<evidence type="ECO:0008006" key="3">
    <source>
        <dbReference type="Google" id="ProtNLM"/>
    </source>
</evidence>
<organism evidence="1 2">
    <name type="scientific">Bifidobacterium dentium</name>
    <dbReference type="NCBI Taxonomy" id="1689"/>
    <lineage>
        <taxon>Bacteria</taxon>
        <taxon>Bacillati</taxon>
        <taxon>Actinomycetota</taxon>
        <taxon>Actinomycetes</taxon>
        <taxon>Bifidobacteriales</taxon>
        <taxon>Bifidobacteriaceae</taxon>
        <taxon>Bifidobacterium</taxon>
    </lineage>
</organism>
<dbReference type="EMBL" id="WDPD01000001">
    <property type="protein sequence ID" value="KAB7462257.1"/>
    <property type="molecule type" value="Genomic_DNA"/>
</dbReference>
<evidence type="ECO:0000313" key="1">
    <source>
        <dbReference type="EMBL" id="KAB7462257.1"/>
    </source>
</evidence>
<dbReference type="RefSeq" id="WP_129879693.1">
    <property type="nucleotide sequence ID" value="NZ_CACRSP010000004.1"/>
</dbReference>
<dbReference type="Proteomes" id="UP000429211">
    <property type="component" value="Unassembled WGS sequence"/>
</dbReference>
<sequence>MMHVDSHELDELARRLTVASVRAPIKAANAVKKGAQNIKTAIKADLTSSGHTNFRRIPIAYEIRAEGMKVEADIAPVKSVGGLANIAFFGGAHGGGGTHRFYEHGEDEFETTARYVEEAGASL</sequence>
<accession>A0A7J5TJX3</accession>
<name>A0A7J5TJX3_9BIFI</name>